<keyword evidence="2" id="KW-1185">Reference proteome</keyword>
<dbReference type="EMBL" id="CARXXK010000004">
    <property type="protein sequence ID" value="CAI6365451.1"/>
    <property type="molecule type" value="Genomic_DNA"/>
</dbReference>
<comment type="caution">
    <text evidence="1">The sequence shown here is derived from an EMBL/GenBank/DDBJ whole genome shotgun (WGS) entry which is preliminary data.</text>
</comment>
<reference evidence="1 2" key="1">
    <citation type="submission" date="2023-01" db="EMBL/GenBank/DDBJ databases">
        <authorList>
            <person name="Whitehead M."/>
        </authorList>
    </citation>
    <scope>NUCLEOTIDE SEQUENCE [LARGE SCALE GENOMIC DNA]</scope>
</reference>
<dbReference type="AlphaFoldDB" id="A0AAV0XD47"/>
<dbReference type="Proteomes" id="UP001160148">
    <property type="component" value="Unassembled WGS sequence"/>
</dbReference>
<evidence type="ECO:0000313" key="2">
    <source>
        <dbReference type="Proteomes" id="UP001160148"/>
    </source>
</evidence>
<evidence type="ECO:0000313" key="1">
    <source>
        <dbReference type="EMBL" id="CAI6365451.1"/>
    </source>
</evidence>
<name>A0AAV0XD47_9HEMI</name>
<accession>A0AAV0XD47</accession>
<gene>
    <name evidence="1" type="ORF">MEUPH1_LOCUS20164</name>
</gene>
<protein>
    <submittedName>
        <fullName evidence="1">Uncharacterized protein</fullName>
    </submittedName>
</protein>
<proteinExistence type="predicted"/>
<organism evidence="1 2">
    <name type="scientific">Macrosiphum euphorbiae</name>
    <name type="common">potato aphid</name>
    <dbReference type="NCBI Taxonomy" id="13131"/>
    <lineage>
        <taxon>Eukaryota</taxon>
        <taxon>Metazoa</taxon>
        <taxon>Ecdysozoa</taxon>
        <taxon>Arthropoda</taxon>
        <taxon>Hexapoda</taxon>
        <taxon>Insecta</taxon>
        <taxon>Pterygota</taxon>
        <taxon>Neoptera</taxon>
        <taxon>Paraneoptera</taxon>
        <taxon>Hemiptera</taxon>
        <taxon>Sternorrhyncha</taxon>
        <taxon>Aphidomorpha</taxon>
        <taxon>Aphidoidea</taxon>
        <taxon>Aphididae</taxon>
        <taxon>Macrosiphini</taxon>
        <taxon>Macrosiphum</taxon>
    </lineage>
</organism>
<sequence length="161" mass="18406">MFSGAYKRVFGRCGGKTNGPGSDEESLSASNERAKLDIRRLEVGIDRQRSAAAVAAAAAERTKSSADRDVEMENRWLVRRLCKVEDENRWLMSRLRMMRLANRKLGKQLRESQAENRKLCECNTKLELQEAKRDVHLKVVEEKCGILSSVVNDVRALIRWK</sequence>